<dbReference type="InterPro" id="IPR001810">
    <property type="entry name" value="F-box_dom"/>
</dbReference>
<name>A0A9P6LWH7_MORAP</name>
<sequence length="372" mass="41170">MDPFSIFPPELHRMTVQHLDRKTVVASALVNRSWYRLFCPSVWETVTITTPIQCEAFGASVNSGALSRHGHLIRSLKTKNYGVVEMLVANGAAACTNLTQLGVAFKRLRKDSSRGSISVIAQPLVYLLENNPGLKSVTLHGSILTRWLLMSQILFALPASVDHLTLDGNIEWEWPKYEYNEISAEFHEQELASTSTKSHDGSRRNLPTLGLRKLELIGAIPGEALVPETLKRSPLLESFVFDDALLYLYMNGEEKLPSVLRNHCPALTSLDMDPGFLDDGFLSQLVDEASTKGWKHLAFSGKGFGPLTEAAIMKHVESLESVHLNIGLGFPSSSIQRLFCLAPNLKSFRGGRPSLIYADVQLDATDLIQSPW</sequence>
<reference evidence="2" key="1">
    <citation type="journal article" date="2020" name="Fungal Divers.">
        <title>Resolving the Mortierellaceae phylogeny through synthesis of multi-gene phylogenetics and phylogenomics.</title>
        <authorList>
            <person name="Vandepol N."/>
            <person name="Liber J."/>
            <person name="Desiro A."/>
            <person name="Na H."/>
            <person name="Kennedy M."/>
            <person name="Barry K."/>
            <person name="Grigoriev I.V."/>
            <person name="Miller A.N."/>
            <person name="O'Donnell K."/>
            <person name="Stajich J.E."/>
            <person name="Bonito G."/>
        </authorList>
    </citation>
    <scope>NUCLEOTIDE SEQUENCE</scope>
    <source>
        <strain evidence="2">CK1249</strain>
    </source>
</reference>
<feature type="non-terminal residue" evidence="2">
    <location>
        <position position="372"/>
    </location>
</feature>
<evidence type="ECO:0000313" key="2">
    <source>
        <dbReference type="EMBL" id="KAF9947197.1"/>
    </source>
</evidence>
<organism evidence="2 3">
    <name type="scientific">Mortierella alpina</name>
    <name type="common">Oleaginous fungus</name>
    <name type="synonym">Mortierella renispora</name>
    <dbReference type="NCBI Taxonomy" id="64518"/>
    <lineage>
        <taxon>Eukaryota</taxon>
        <taxon>Fungi</taxon>
        <taxon>Fungi incertae sedis</taxon>
        <taxon>Mucoromycota</taxon>
        <taxon>Mortierellomycotina</taxon>
        <taxon>Mortierellomycetes</taxon>
        <taxon>Mortierellales</taxon>
        <taxon>Mortierellaceae</taxon>
        <taxon>Mortierella</taxon>
    </lineage>
</organism>
<dbReference type="AlphaFoldDB" id="A0A9P6LWH7"/>
<protein>
    <recommendedName>
        <fullName evidence="1">F-box domain-containing protein</fullName>
    </recommendedName>
</protein>
<dbReference type="EMBL" id="JAAAHY010001711">
    <property type="protein sequence ID" value="KAF9947197.1"/>
    <property type="molecule type" value="Genomic_DNA"/>
</dbReference>
<feature type="domain" description="F-box" evidence="1">
    <location>
        <begin position="4"/>
        <end position="38"/>
    </location>
</feature>
<dbReference type="SUPFAM" id="SSF81383">
    <property type="entry name" value="F-box domain"/>
    <property type="match status" value="1"/>
</dbReference>
<dbReference type="SUPFAM" id="SSF52047">
    <property type="entry name" value="RNI-like"/>
    <property type="match status" value="1"/>
</dbReference>
<keyword evidence="3" id="KW-1185">Reference proteome</keyword>
<accession>A0A9P6LWH7</accession>
<dbReference type="Pfam" id="PF00646">
    <property type="entry name" value="F-box"/>
    <property type="match status" value="1"/>
</dbReference>
<proteinExistence type="predicted"/>
<dbReference type="OrthoDB" id="2338066at2759"/>
<dbReference type="InterPro" id="IPR032675">
    <property type="entry name" value="LRR_dom_sf"/>
</dbReference>
<evidence type="ECO:0000259" key="1">
    <source>
        <dbReference type="Pfam" id="PF00646"/>
    </source>
</evidence>
<dbReference type="Gene3D" id="3.80.10.10">
    <property type="entry name" value="Ribonuclease Inhibitor"/>
    <property type="match status" value="1"/>
</dbReference>
<dbReference type="Proteomes" id="UP000738359">
    <property type="component" value="Unassembled WGS sequence"/>
</dbReference>
<dbReference type="CDD" id="cd09917">
    <property type="entry name" value="F-box_SF"/>
    <property type="match status" value="1"/>
</dbReference>
<dbReference type="InterPro" id="IPR036047">
    <property type="entry name" value="F-box-like_dom_sf"/>
</dbReference>
<comment type="caution">
    <text evidence="2">The sequence shown here is derived from an EMBL/GenBank/DDBJ whole genome shotgun (WGS) entry which is preliminary data.</text>
</comment>
<gene>
    <name evidence="2" type="ORF">BGZ70_002830</name>
</gene>
<evidence type="ECO:0000313" key="3">
    <source>
        <dbReference type="Proteomes" id="UP000738359"/>
    </source>
</evidence>